<sequence>MPRMIIMDSKKCLTVDIISKICEGKITINNAGKLLNCSRRTIERYLNKYQKIGMQFVIHGNTGKAPANKTSDNLKLNVQSLIKEKYYDVNLQHLA</sequence>
<feature type="non-terminal residue" evidence="1">
    <location>
        <position position="95"/>
    </location>
</feature>
<organism evidence="1 2">
    <name type="scientific">Parachlamydia acanthamoebae</name>
    <dbReference type="NCBI Taxonomy" id="83552"/>
    <lineage>
        <taxon>Bacteria</taxon>
        <taxon>Pseudomonadati</taxon>
        <taxon>Chlamydiota</taxon>
        <taxon>Chlamydiia</taxon>
        <taxon>Parachlamydiales</taxon>
        <taxon>Parachlamydiaceae</taxon>
        <taxon>Parachlamydia</taxon>
    </lineage>
</organism>
<dbReference type="Proteomes" id="UP000031307">
    <property type="component" value="Unassembled WGS sequence"/>
</dbReference>
<comment type="caution">
    <text evidence="1">The sequence shown here is derived from an EMBL/GenBank/DDBJ whole genome shotgun (WGS) entry which is preliminary data.</text>
</comment>
<name>A0A0C1E3I2_9BACT</name>
<reference evidence="1 2" key="1">
    <citation type="journal article" date="2014" name="Mol. Biol. Evol.">
        <title>Massive expansion of Ubiquitination-related gene families within the Chlamydiae.</title>
        <authorList>
            <person name="Domman D."/>
            <person name="Collingro A."/>
            <person name="Lagkouvardos I."/>
            <person name="Gehre L."/>
            <person name="Weinmaier T."/>
            <person name="Rattei T."/>
            <person name="Subtil A."/>
            <person name="Horn M."/>
        </authorList>
    </citation>
    <scope>NUCLEOTIDE SEQUENCE [LARGE SCALE GENOMIC DNA]</scope>
    <source>
        <strain evidence="1 2">OEW1</strain>
    </source>
</reference>
<evidence type="ECO:0000313" key="2">
    <source>
        <dbReference type="Proteomes" id="UP000031307"/>
    </source>
</evidence>
<evidence type="ECO:0008006" key="3">
    <source>
        <dbReference type="Google" id="ProtNLM"/>
    </source>
</evidence>
<evidence type="ECO:0000313" key="1">
    <source>
        <dbReference type="EMBL" id="KIA76047.1"/>
    </source>
</evidence>
<gene>
    <name evidence="1" type="ORF">DB43_CE00020</name>
</gene>
<accession>A0A0C1E3I2</accession>
<dbReference type="AlphaFoldDB" id="A0A0C1E3I2"/>
<protein>
    <recommendedName>
        <fullName evidence="3">Transposase</fullName>
    </recommendedName>
</protein>
<dbReference type="EMBL" id="JSAM01000151">
    <property type="protein sequence ID" value="KIA76047.1"/>
    <property type="molecule type" value="Genomic_DNA"/>
</dbReference>
<proteinExistence type="predicted"/>